<dbReference type="Gene3D" id="3.40.50.150">
    <property type="entry name" value="Vaccinia Virus protein VP39"/>
    <property type="match status" value="1"/>
</dbReference>
<dbReference type="OrthoDB" id="9799672at2"/>
<dbReference type="GO" id="GO:0008757">
    <property type="term" value="F:S-adenosylmethionine-dependent methyltransferase activity"/>
    <property type="evidence" value="ECO:0007669"/>
    <property type="project" value="TreeGrafter"/>
</dbReference>
<evidence type="ECO:0000256" key="3">
    <source>
        <dbReference type="ARBA" id="ARBA00022691"/>
    </source>
</evidence>
<dbReference type="InterPro" id="IPR050362">
    <property type="entry name" value="Cation-dep_OMT"/>
</dbReference>
<dbReference type="GO" id="GO:0008171">
    <property type="term" value="F:O-methyltransferase activity"/>
    <property type="evidence" value="ECO:0007669"/>
    <property type="project" value="InterPro"/>
</dbReference>
<keyword evidence="3" id="KW-0949">S-adenosyl-L-methionine</keyword>
<evidence type="ECO:0000256" key="2">
    <source>
        <dbReference type="ARBA" id="ARBA00022679"/>
    </source>
</evidence>
<dbReference type="AlphaFoldDB" id="A0A1I6MLS9"/>
<dbReference type="RefSeq" id="WP_089839975.1">
    <property type="nucleotide sequence ID" value="NZ_FOZL01000001.1"/>
</dbReference>
<dbReference type="STRING" id="474950.SAMN05421771_2933"/>
<name>A0A1I6MLS9_9BACT</name>
<dbReference type="GO" id="GO:0032259">
    <property type="term" value="P:methylation"/>
    <property type="evidence" value="ECO:0007669"/>
    <property type="project" value="UniProtKB-KW"/>
</dbReference>
<dbReference type="PANTHER" id="PTHR10509:SF14">
    <property type="entry name" value="CAFFEOYL-COA O-METHYLTRANSFERASE 3-RELATED"/>
    <property type="match status" value="1"/>
</dbReference>
<keyword evidence="5" id="KW-1185">Reference proteome</keyword>
<keyword evidence="2 4" id="KW-0808">Transferase</keyword>
<evidence type="ECO:0000313" key="5">
    <source>
        <dbReference type="Proteomes" id="UP000199024"/>
    </source>
</evidence>
<dbReference type="Pfam" id="PF01596">
    <property type="entry name" value="Methyltransf_3"/>
    <property type="match status" value="1"/>
</dbReference>
<dbReference type="PANTHER" id="PTHR10509">
    <property type="entry name" value="O-METHYLTRANSFERASE-RELATED"/>
    <property type="match status" value="1"/>
</dbReference>
<keyword evidence="1 4" id="KW-0489">Methyltransferase</keyword>
<dbReference type="CDD" id="cd02440">
    <property type="entry name" value="AdoMet_MTases"/>
    <property type="match status" value="1"/>
</dbReference>
<dbReference type="EMBL" id="FOZL01000001">
    <property type="protein sequence ID" value="SFS16558.1"/>
    <property type="molecule type" value="Genomic_DNA"/>
</dbReference>
<accession>A0A1I6MLS9</accession>
<dbReference type="SUPFAM" id="SSF53335">
    <property type="entry name" value="S-adenosyl-L-methionine-dependent methyltransferases"/>
    <property type="match status" value="1"/>
</dbReference>
<evidence type="ECO:0000256" key="1">
    <source>
        <dbReference type="ARBA" id="ARBA00022603"/>
    </source>
</evidence>
<organism evidence="4 5">
    <name type="scientific">Granulicella pectinivorans</name>
    <dbReference type="NCBI Taxonomy" id="474950"/>
    <lineage>
        <taxon>Bacteria</taxon>
        <taxon>Pseudomonadati</taxon>
        <taxon>Acidobacteriota</taxon>
        <taxon>Terriglobia</taxon>
        <taxon>Terriglobales</taxon>
        <taxon>Acidobacteriaceae</taxon>
        <taxon>Granulicella</taxon>
    </lineage>
</organism>
<dbReference type="InterPro" id="IPR002935">
    <property type="entry name" value="SAM_O-MeTrfase"/>
</dbReference>
<dbReference type="Proteomes" id="UP000199024">
    <property type="component" value="Unassembled WGS sequence"/>
</dbReference>
<dbReference type="InterPro" id="IPR029063">
    <property type="entry name" value="SAM-dependent_MTases_sf"/>
</dbReference>
<proteinExistence type="predicted"/>
<reference evidence="4 5" key="1">
    <citation type="submission" date="2016-10" db="EMBL/GenBank/DDBJ databases">
        <authorList>
            <person name="de Groot N.N."/>
        </authorList>
    </citation>
    <scope>NUCLEOTIDE SEQUENCE [LARGE SCALE GENOMIC DNA]</scope>
    <source>
        <strain evidence="4 5">DSM 21001</strain>
    </source>
</reference>
<protein>
    <submittedName>
        <fullName evidence="4">Predicted O-methyltransferase YrrM</fullName>
    </submittedName>
</protein>
<gene>
    <name evidence="4" type="ORF">SAMN05421771_2933</name>
</gene>
<evidence type="ECO:0000313" key="4">
    <source>
        <dbReference type="EMBL" id="SFS16558.1"/>
    </source>
</evidence>
<sequence>MNQEIWTAVDVFVTDTMIGPDEVQQETLRRNAAENLPAIDVAPNQGKLLYLLAKIRNARRILEIGTLGGYSTIWLARALPPEGRLVTLEFSELHASVAAANVAHAGFADRVEIRIGPALESLVELAGEGEEAFDLIFLDADKPNNPHYFEWAMRFSRPGTVIVGDNVVRDGEVANPDSTDERVVGSRRLLELMGSDDRIESTALQTVGVKGYDGFAIGMVKG</sequence>
<dbReference type="PROSITE" id="PS51682">
    <property type="entry name" value="SAM_OMT_I"/>
    <property type="match status" value="1"/>
</dbReference>